<sequence length="126" mass="13960">MTIRASFQPAVDEFIANLEEFATGSYLRADEREFWDQPFDPAVLPKLRAILEGFLDTLDALEAPVVPEAINEAVTAVINDIDAFNSKNADAVVEPEEKAELNELIRNAVARVDSESDVLDNIPELE</sequence>
<evidence type="ECO:0000313" key="1">
    <source>
        <dbReference type="EMBL" id="AKK03157.1"/>
    </source>
</evidence>
<dbReference type="PATRIC" id="fig|1050174.4.peg.1309"/>
<accession>A0A0G3GWF7</accession>
<name>A0A0G3GWF7_9CORY</name>
<dbReference type="EMBL" id="CP011541">
    <property type="protein sequence ID" value="AKK03157.1"/>
    <property type="molecule type" value="Genomic_DNA"/>
</dbReference>
<evidence type="ECO:0000313" key="2">
    <source>
        <dbReference type="Proteomes" id="UP000035368"/>
    </source>
</evidence>
<dbReference type="STRING" id="1050174.CEPID_06490"/>
<reference evidence="1 2" key="1">
    <citation type="submission" date="2015-05" db="EMBL/GenBank/DDBJ databases">
        <title>Complete genome sequence of Corynebacterium epidermidicanis DSM 45586, isolated from the skin of a dog suffering from pruritus.</title>
        <authorList>
            <person name="Ruckert C."/>
            <person name="Albersmeier A."/>
            <person name="Winkler A."/>
            <person name="Tauch A."/>
        </authorList>
    </citation>
    <scope>NUCLEOTIDE SEQUENCE [LARGE SCALE GENOMIC DNA]</scope>
    <source>
        <strain evidence="1 2">DSM 45586</strain>
    </source>
</reference>
<dbReference type="RefSeq" id="WP_047240228.1">
    <property type="nucleotide sequence ID" value="NZ_CP011541.1"/>
</dbReference>
<dbReference type="KEGG" id="cei:CEPID_06490"/>
<organism evidence="1 2">
    <name type="scientific">Corynebacterium epidermidicanis</name>
    <dbReference type="NCBI Taxonomy" id="1050174"/>
    <lineage>
        <taxon>Bacteria</taxon>
        <taxon>Bacillati</taxon>
        <taxon>Actinomycetota</taxon>
        <taxon>Actinomycetes</taxon>
        <taxon>Mycobacteriales</taxon>
        <taxon>Corynebacteriaceae</taxon>
        <taxon>Corynebacterium</taxon>
    </lineage>
</organism>
<keyword evidence="2" id="KW-1185">Reference proteome</keyword>
<proteinExistence type="predicted"/>
<gene>
    <name evidence="1" type="ORF">CEPID_06490</name>
</gene>
<dbReference type="AlphaFoldDB" id="A0A0G3GWF7"/>
<protein>
    <submittedName>
        <fullName evidence="1">Uncharacterized protein</fullName>
    </submittedName>
</protein>
<dbReference type="Proteomes" id="UP000035368">
    <property type="component" value="Chromosome"/>
</dbReference>
<dbReference type="OrthoDB" id="4420002at2"/>